<reference evidence="1 2" key="1">
    <citation type="submission" date="2009-04" db="EMBL/GenBank/DDBJ databases">
        <authorList>
            <person name="Reysenbach A.-L."/>
            <person name="Heidelberg J.F."/>
            <person name="Nelson W.C."/>
        </authorList>
    </citation>
    <scope>NUCLEOTIDE SEQUENCE [LARGE SCALE GENOMIC DNA]</scope>
    <source>
        <strain evidence="1 2">SS-5</strain>
    </source>
</reference>
<dbReference type="AlphaFoldDB" id="C4FK59"/>
<name>C4FK59_9AQUI</name>
<dbReference type="Proteomes" id="UP000005540">
    <property type="component" value="Unassembled WGS sequence"/>
</dbReference>
<protein>
    <submittedName>
        <fullName evidence="1">Transposase and inactivated derivative</fullName>
    </submittedName>
</protein>
<comment type="caution">
    <text evidence="1">The sequence shown here is derived from an EMBL/GenBank/DDBJ whole genome shotgun (WGS) entry which is preliminary data.</text>
</comment>
<evidence type="ECO:0000313" key="1">
    <source>
        <dbReference type="EMBL" id="EEP60533.1"/>
    </source>
</evidence>
<dbReference type="EMBL" id="ABZS01000082">
    <property type="protein sequence ID" value="EEP60533.1"/>
    <property type="molecule type" value="Genomic_DNA"/>
</dbReference>
<sequence>MNNYKIVVGVDVSKNSFTATVLYDNKKETFEVKSDPVEFEKKIKPYLKSLSSQIC</sequence>
<evidence type="ECO:0000313" key="2">
    <source>
        <dbReference type="Proteomes" id="UP000005540"/>
    </source>
</evidence>
<gene>
    <name evidence="1" type="ORF">SULYE_0959</name>
</gene>
<proteinExistence type="predicted"/>
<accession>C4FK59</accession>
<feature type="non-terminal residue" evidence="1">
    <location>
        <position position="55"/>
    </location>
</feature>
<keyword evidence="2" id="KW-1185">Reference proteome</keyword>
<organism evidence="1 2">
    <name type="scientific">Sulfurihydrogenibium yellowstonense SS-5</name>
    <dbReference type="NCBI Taxonomy" id="432331"/>
    <lineage>
        <taxon>Bacteria</taxon>
        <taxon>Pseudomonadati</taxon>
        <taxon>Aquificota</taxon>
        <taxon>Aquificia</taxon>
        <taxon>Aquificales</taxon>
        <taxon>Hydrogenothermaceae</taxon>
        <taxon>Sulfurihydrogenibium</taxon>
    </lineage>
</organism>